<keyword evidence="3" id="KW-1185">Reference proteome</keyword>
<dbReference type="Proteomes" id="UP001318860">
    <property type="component" value="Unassembled WGS sequence"/>
</dbReference>
<evidence type="ECO:0000313" key="3">
    <source>
        <dbReference type="Proteomes" id="UP001318860"/>
    </source>
</evidence>
<name>A0ABR0WH83_REHGL</name>
<sequence>MEGENSLSTVNCLRGRLLAERLASRNARYEAEQLGNKLLELENLLKEEAKSRNRAQKKLKLLMKRLQSMNISNARGIQESENSENMHLKFSTVCESHESMENVNSPKGSANLQQNDQRDFTDQRVETYTKEGLNQDDDQDLENHVDNSMAIVAVDMPQENRTVDPRVLDETVKEVLDALRHAKERLQSSMERKRMSMIRLRLLLKGDTQNHGRSTYTHNPGSRPCSAGGYIVLRIGVVGLEHKQKLELRLGLVNILSAGSFG</sequence>
<reference evidence="2 3" key="1">
    <citation type="journal article" date="2021" name="Comput. Struct. Biotechnol. J.">
        <title>De novo genome assembly of the potent medicinal plant Rehmannia glutinosa using nanopore technology.</title>
        <authorList>
            <person name="Ma L."/>
            <person name="Dong C."/>
            <person name="Song C."/>
            <person name="Wang X."/>
            <person name="Zheng X."/>
            <person name="Niu Y."/>
            <person name="Chen S."/>
            <person name="Feng W."/>
        </authorList>
    </citation>
    <scope>NUCLEOTIDE SEQUENCE [LARGE SCALE GENOMIC DNA]</scope>
    <source>
        <strain evidence="2">DH-2019</strain>
    </source>
</reference>
<feature type="coiled-coil region" evidence="1">
    <location>
        <begin position="24"/>
        <end position="72"/>
    </location>
</feature>
<dbReference type="EMBL" id="JABTTQ020000010">
    <property type="protein sequence ID" value="KAK6146963.1"/>
    <property type="molecule type" value="Genomic_DNA"/>
</dbReference>
<dbReference type="PANTHER" id="PTHR33701:SF2">
    <property type="entry name" value="TRANSMEMBRANE PROTEIN"/>
    <property type="match status" value="1"/>
</dbReference>
<keyword evidence="1" id="KW-0175">Coiled coil</keyword>
<dbReference type="PANTHER" id="PTHR33701">
    <property type="entry name" value="TRANSMEMBRANE PROTEIN"/>
    <property type="match status" value="1"/>
</dbReference>
<organism evidence="2 3">
    <name type="scientific">Rehmannia glutinosa</name>
    <name type="common">Chinese foxglove</name>
    <dbReference type="NCBI Taxonomy" id="99300"/>
    <lineage>
        <taxon>Eukaryota</taxon>
        <taxon>Viridiplantae</taxon>
        <taxon>Streptophyta</taxon>
        <taxon>Embryophyta</taxon>
        <taxon>Tracheophyta</taxon>
        <taxon>Spermatophyta</taxon>
        <taxon>Magnoliopsida</taxon>
        <taxon>eudicotyledons</taxon>
        <taxon>Gunneridae</taxon>
        <taxon>Pentapetalae</taxon>
        <taxon>asterids</taxon>
        <taxon>lamiids</taxon>
        <taxon>Lamiales</taxon>
        <taxon>Orobanchaceae</taxon>
        <taxon>Rehmannieae</taxon>
        <taxon>Rehmannia</taxon>
    </lineage>
</organism>
<evidence type="ECO:0000313" key="2">
    <source>
        <dbReference type="EMBL" id="KAK6146963.1"/>
    </source>
</evidence>
<gene>
    <name evidence="2" type="ORF">DH2020_017875</name>
</gene>
<protein>
    <submittedName>
        <fullName evidence="2">Uncharacterized protein</fullName>
    </submittedName>
</protein>
<comment type="caution">
    <text evidence="2">The sequence shown here is derived from an EMBL/GenBank/DDBJ whole genome shotgun (WGS) entry which is preliminary data.</text>
</comment>
<proteinExistence type="predicted"/>
<evidence type="ECO:0000256" key="1">
    <source>
        <dbReference type="SAM" id="Coils"/>
    </source>
</evidence>
<accession>A0ABR0WH83</accession>